<accession>A0A1I1N7L2</accession>
<proteinExistence type="inferred from homology"/>
<keyword evidence="2 4" id="KW-0732">Signal</keyword>
<organism evidence="6 7">
    <name type="scientific">Pseudooceanicola nitratireducens</name>
    <dbReference type="NCBI Taxonomy" id="517719"/>
    <lineage>
        <taxon>Bacteria</taxon>
        <taxon>Pseudomonadati</taxon>
        <taxon>Pseudomonadota</taxon>
        <taxon>Alphaproteobacteria</taxon>
        <taxon>Rhodobacterales</taxon>
        <taxon>Paracoccaceae</taxon>
        <taxon>Pseudooceanicola</taxon>
    </lineage>
</organism>
<keyword evidence="3" id="KW-0813">Transport</keyword>
<dbReference type="AlphaFoldDB" id="A0A1I1N7L2"/>
<evidence type="ECO:0000256" key="4">
    <source>
        <dbReference type="SAM" id="SignalP"/>
    </source>
</evidence>
<dbReference type="STRING" id="517719.SAMN05421762_2640"/>
<dbReference type="PANTHER" id="PTHR30483:SF6">
    <property type="entry name" value="PERIPLASMIC BINDING PROTEIN OF ABC TRANSPORTER FOR NATURAL AMINO ACIDS"/>
    <property type="match status" value="1"/>
</dbReference>
<dbReference type="CDD" id="cd06327">
    <property type="entry name" value="PBP1_SBP-like"/>
    <property type="match status" value="1"/>
</dbReference>
<dbReference type="EMBL" id="FOLX01000001">
    <property type="protein sequence ID" value="SFC89720.1"/>
    <property type="molecule type" value="Genomic_DNA"/>
</dbReference>
<feature type="domain" description="Leucine-binding protein" evidence="5">
    <location>
        <begin position="33"/>
        <end position="372"/>
    </location>
</feature>
<evidence type="ECO:0000259" key="5">
    <source>
        <dbReference type="Pfam" id="PF13458"/>
    </source>
</evidence>
<dbReference type="SUPFAM" id="SSF53822">
    <property type="entry name" value="Periplasmic binding protein-like I"/>
    <property type="match status" value="1"/>
</dbReference>
<sequence length="407" mass="42838">MNYQKKLKGMAILLAGTALVATPAAAEFSDDVIRIGIMNDQSGPYADNCGTGSVTSAKLAVEDHGGAINGTPIEIVIADDQNKPDIGVSQALKWVEEDGVDAIIGCSASSIALAVADIMGDKNVPYLVAGSATTETTNSKCNAMTTNWAYNTYTLAKGSVQAQLDKGLDKWYFITVDYTFGKAWQEDATRFIEAAGGEVVGSTLHPLGATDFSSQLLQAQASGATVIGIANAGADLANVLKQAREFGIMDAGQTLAPLGLQVNNVHAIGLEATGGLVVSAPAYWAMNDETKAFTARYGAAFDDRTPNESQLVTYSAVNHLLKAMEASGTDGGEAVMASMRELPITDMISDNVMIREDGVINRPMLKVQVKSADATSGGWDYYDVQGWIDAGDVWPPLADSVCPMVKM</sequence>
<comment type="similarity">
    <text evidence="1">Belongs to the leucine-binding protein family.</text>
</comment>
<dbReference type="InterPro" id="IPR051010">
    <property type="entry name" value="BCAA_transport"/>
</dbReference>
<dbReference type="Pfam" id="PF13458">
    <property type="entry name" value="Peripla_BP_6"/>
    <property type="match status" value="1"/>
</dbReference>
<dbReference type="InterPro" id="IPR028081">
    <property type="entry name" value="Leu-bd"/>
</dbReference>
<evidence type="ECO:0000313" key="6">
    <source>
        <dbReference type="EMBL" id="SFC89720.1"/>
    </source>
</evidence>
<evidence type="ECO:0000256" key="1">
    <source>
        <dbReference type="ARBA" id="ARBA00010062"/>
    </source>
</evidence>
<name>A0A1I1N7L2_9RHOB</name>
<feature type="signal peptide" evidence="4">
    <location>
        <begin position="1"/>
        <end position="26"/>
    </location>
</feature>
<evidence type="ECO:0000256" key="2">
    <source>
        <dbReference type="ARBA" id="ARBA00022729"/>
    </source>
</evidence>
<dbReference type="GO" id="GO:0006865">
    <property type="term" value="P:amino acid transport"/>
    <property type="evidence" value="ECO:0007669"/>
    <property type="project" value="UniProtKB-KW"/>
</dbReference>
<gene>
    <name evidence="6" type="ORF">SAMN05421762_2640</name>
</gene>
<dbReference type="InterPro" id="IPR028082">
    <property type="entry name" value="Peripla_BP_I"/>
</dbReference>
<protein>
    <submittedName>
        <fullName evidence="6">Amino acid/amide ABC transporter substrate-binding protein, HAAT family</fullName>
    </submittedName>
</protein>
<evidence type="ECO:0000313" key="7">
    <source>
        <dbReference type="Proteomes" id="UP000231644"/>
    </source>
</evidence>
<feature type="chain" id="PRO_5014156406" evidence="4">
    <location>
        <begin position="27"/>
        <end position="407"/>
    </location>
</feature>
<keyword evidence="7" id="KW-1185">Reference proteome</keyword>
<dbReference type="PANTHER" id="PTHR30483">
    <property type="entry name" value="LEUCINE-SPECIFIC-BINDING PROTEIN"/>
    <property type="match status" value="1"/>
</dbReference>
<keyword evidence="3" id="KW-0029">Amino-acid transport</keyword>
<dbReference type="RefSeq" id="WP_212632875.1">
    <property type="nucleotide sequence ID" value="NZ_BAABWI010000002.1"/>
</dbReference>
<reference evidence="6 7" key="1">
    <citation type="submission" date="2016-10" db="EMBL/GenBank/DDBJ databases">
        <authorList>
            <person name="de Groot N.N."/>
        </authorList>
    </citation>
    <scope>NUCLEOTIDE SEQUENCE [LARGE SCALE GENOMIC DNA]</scope>
    <source>
        <strain evidence="6 7">DSM 29619</strain>
    </source>
</reference>
<evidence type="ECO:0000256" key="3">
    <source>
        <dbReference type="ARBA" id="ARBA00022970"/>
    </source>
</evidence>
<dbReference type="Proteomes" id="UP000231644">
    <property type="component" value="Unassembled WGS sequence"/>
</dbReference>
<dbReference type="Gene3D" id="3.40.50.2300">
    <property type="match status" value="2"/>
</dbReference>